<protein>
    <submittedName>
        <fullName evidence="1">Ribonucleotide reductase assembly protein NrdI</fullName>
    </submittedName>
</protein>
<dbReference type="AlphaFoldDB" id="A0A679IQR9"/>
<dbReference type="InterPro" id="IPR004465">
    <property type="entry name" value="RNR_NrdI"/>
</dbReference>
<dbReference type="InterPro" id="IPR029039">
    <property type="entry name" value="Flavoprotein-like_sf"/>
</dbReference>
<name>A0A679IQR9_9ENTE</name>
<evidence type="ECO:0000313" key="2">
    <source>
        <dbReference type="Proteomes" id="UP000502998"/>
    </source>
</evidence>
<keyword evidence="2" id="KW-1185">Reference proteome</keyword>
<dbReference type="PANTHER" id="PTHR37297:SF1">
    <property type="entry name" value="PROTEIN NRDI"/>
    <property type="match status" value="1"/>
</dbReference>
<dbReference type="NCBIfam" id="NF002714">
    <property type="entry name" value="PRK02551.1"/>
    <property type="match status" value="1"/>
</dbReference>
<dbReference type="KEGG" id="esg:EsVE80_18670"/>
<sequence length="148" mass="16706">MNIYYMSISGNTRAFVTNLQKYAAAQNEIDSTNPTISLHAIDDNTLPNTIQEDFFVFVPTYLEGGNGVDNGDQEILTEALREYIAYEDNAQNCLGIVGSGNKNFNRQYCLTAKQYATQFNSPFLADYELRGTPKDVERIYHILLNAKK</sequence>
<dbReference type="Gene3D" id="3.40.50.360">
    <property type="match status" value="1"/>
</dbReference>
<dbReference type="Pfam" id="PF07972">
    <property type="entry name" value="Flavodoxin_NdrI"/>
    <property type="match status" value="1"/>
</dbReference>
<dbReference type="GO" id="GO:0010181">
    <property type="term" value="F:FMN binding"/>
    <property type="evidence" value="ECO:0007669"/>
    <property type="project" value="InterPro"/>
</dbReference>
<organism evidence="1 2">
    <name type="scientific">Enterococcus saigonensis</name>
    <dbReference type="NCBI Taxonomy" id="1805431"/>
    <lineage>
        <taxon>Bacteria</taxon>
        <taxon>Bacillati</taxon>
        <taxon>Bacillota</taxon>
        <taxon>Bacilli</taxon>
        <taxon>Lactobacillales</taxon>
        <taxon>Enterococcaceae</taxon>
        <taxon>Enterococcus</taxon>
    </lineage>
</organism>
<accession>A0A679IQR9</accession>
<reference evidence="1 2" key="1">
    <citation type="submission" date="2020-02" db="EMBL/GenBank/DDBJ databases">
        <title>Characterization of vanA genotype vancomycin-resistant Enterococcus saigonensis VE80.</title>
        <authorList>
            <person name="Harada T."/>
            <person name="Motooka D."/>
            <person name="Nakamura S."/>
            <person name="Yamamoto Y."/>
            <person name="Kawahara R."/>
            <person name="Kawatsu K."/>
        </authorList>
    </citation>
    <scope>NUCLEOTIDE SEQUENCE [LARGE SCALE GENOMIC DNA]</scope>
    <source>
        <strain evidence="1 2">VE80</strain>
    </source>
</reference>
<dbReference type="SUPFAM" id="SSF52218">
    <property type="entry name" value="Flavoproteins"/>
    <property type="match status" value="1"/>
</dbReference>
<proteinExistence type="predicted"/>
<dbReference type="EMBL" id="AP022822">
    <property type="protein sequence ID" value="BCA86344.1"/>
    <property type="molecule type" value="Genomic_DNA"/>
</dbReference>
<dbReference type="PIRSF" id="PIRSF005087">
    <property type="entry name" value="NrdI"/>
    <property type="match status" value="1"/>
</dbReference>
<dbReference type="RefSeq" id="WP_173103497.1">
    <property type="nucleotide sequence ID" value="NZ_AP022822.1"/>
</dbReference>
<dbReference type="Proteomes" id="UP000502998">
    <property type="component" value="Chromosome"/>
</dbReference>
<gene>
    <name evidence="1" type="primary">nrdI</name>
    <name evidence="1" type="ORF">EsVE80_18670</name>
</gene>
<evidence type="ECO:0000313" key="1">
    <source>
        <dbReference type="EMBL" id="BCA86344.1"/>
    </source>
</evidence>
<dbReference type="PANTHER" id="PTHR37297">
    <property type="entry name" value="PROTEIN NRDI"/>
    <property type="match status" value="1"/>
</dbReference>